<dbReference type="Gene3D" id="3.40.50.300">
    <property type="entry name" value="P-loop containing nucleotide triphosphate hydrolases"/>
    <property type="match status" value="1"/>
</dbReference>
<dbReference type="FunFam" id="3.40.50.300:FF:000216">
    <property type="entry name" value="Type VII secretion ATPase EccA"/>
    <property type="match status" value="1"/>
</dbReference>
<dbReference type="Gene3D" id="1.10.8.60">
    <property type="match status" value="1"/>
</dbReference>
<evidence type="ECO:0000256" key="1">
    <source>
        <dbReference type="ARBA" id="ARBA00010378"/>
    </source>
</evidence>
<feature type="compositionally biased region" description="Low complexity" evidence="4">
    <location>
        <begin position="289"/>
        <end position="305"/>
    </location>
</feature>
<feature type="region of interest" description="Disordered" evidence="4">
    <location>
        <begin position="215"/>
        <end position="234"/>
    </location>
</feature>
<dbReference type="PRINTS" id="PR00819">
    <property type="entry name" value="CBXCFQXSUPER"/>
</dbReference>
<dbReference type="Pfam" id="PF17866">
    <property type="entry name" value="AAA_lid_6"/>
    <property type="match status" value="1"/>
</dbReference>
<keyword evidence="7" id="KW-1185">Reference proteome</keyword>
<accession>A0A1T4N6E3</accession>
<comment type="similarity">
    <text evidence="1">Belongs to the CbxX/CfxQ family.</text>
</comment>
<keyword evidence="2" id="KW-0547">Nucleotide-binding</keyword>
<dbReference type="PANTHER" id="PTHR43392:SF2">
    <property type="entry name" value="AAA-TYPE ATPASE FAMILY PROTEIN _ ANKYRIN REPEAT FAMILY PROTEIN"/>
    <property type="match status" value="1"/>
</dbReference>
<dbReference type="GO" id="GO:0005524">
    <property type="term" value="F:ATP binding"/>
    <property type="evidence" value="ECO:0007669"/>
    <property type="project" value="UniProtKB-KW"/>
</dbReference>
<dbReference type="RefSeq" id="WP_078787331.1">
    <property type="nucleotide sequence ID" value="NZ_CACZYW010000004.1"/>
</dbReference>
<organism evidence="6 7">
    <name type="scientific">Eubacterium ruminantium</name>
    <dbReference type="NCBI Taxonomy" id="42322"/>
    <lineage>
        <taxon>Bacteria</taxon>
        <taxon>Bacillati</taxon>
        <taxon>Bacillota</taxon>
        <taxon>Clostridia</taxon>
        <taxon>Eubacteriales</taxon>
        <taxon>Eubacteriaceae</taxon>
        <taxon>Eubacterium</taxon>
    </lineage>
</organism>
<dbReference type="InterPro" id="IPR003959">
    <property type="entry name" value="ATPase_AAA_core"/>
</dbReference>
<proteinExistence type="inferred from homology"/>
<evidence type="ECO:0000313" key="7">
    <source>
        <dbReference type="Proteomes" id="UP000189857"/>
    </source>
</evidence>
<name>A0A1T4N6E3_9FIRM</name>
<dbReference type="Proteomes" id="UP000189857">
    <property type="component" value="Unassembled WGS sequence"/>
</dbReference>
<evidence type="ECO:0000256" key="2">
    <source>
        <dbReference type="ARBA" id="ARBA00022741"/>
    </source>
</evidence>
<protein>
    <submittedName>
        <fullName evidence="6">ATPase family associated with various cellular activities (AAA)</fullName>
    </submittedName>
</protein>
<evidence type="ECO:0000313" key="6">
    <source>
        <dbReference type="EMBL" id="SJZ74743.1"/>
    </source>
</evidence>
<dbReference type="InterPro" id="IPR027417">
    <property type="entry name" value="P-loop_NTPase"/>
</dbReference>
<feature type="domain" description="AAA+ ATPase" evidence="5">
    <location>
        <begin position="356"/>
        <end position="494"/>
    </location>
</feature>
<dbReference type="InterPro" id="IPR050773">
    <property type="entry name" value="CbxX/CfxQ_RuBisCO_ESX"/>
</dbReference>
<reference evidence="6 7" key="1">
    <citation type="submission" date="2017-02" db="EMBL/GenBank/DDBJ databases">
        <authorList>
            <person name="Peterson S.W."/>
        </authorList>
    </citation>
    <scope>NUCLEOTIDE SEQUENCE [LARGE SCALE GENOMIC DNA]</scope>
    <source>
        <strain evidence="6 7">ATCC 17233</strain>
    </source>
</reference>
<feature type="region of interest" description="Disordered" evidence="4">
    <location>
        <begin position="239"/>
        <end position="259"/>
    </location>
</feature>
<evidence type="ECO:0000259" key="5">
    <source>
        <dbReference type="SMART" id="SM00382"/>
    </source>
</evidence>
<dbReference type="SUPFAM" id="SSF52540">
    <property type="entry name" value="P-loop containing nucleoside triphosphate hydrolases"/>
    <property type="match status" value="1"/>
</dbReference>
<sequence>MNFKKRLLKCQEICNRYESKVGTYNIEGDMFYSFVDEMMNMAFLLAVCDGYVDLAEIETINQTFNVLMDYTILSKSYGLDYISENSFLKKIPSTLRQVALIEKKEKLANNLEDAREMYQAFKQFGELIVCCNGQVLKFEQRLQMFFANNILKFIFAVESYDEFISGPIENAFGPITDVVRPDQISEREARSVANATHSAGAIKVGSYKLVADKEEIDRRERENPQDKWKLQIPKESQDDWNNYVSGTVGNGNNDYSQQYNEDENHEDMFYVAEQMSKSRSNVENGPRWGGNNNQQQSQQSQQGQQTELNLDEINALLKEVDELIGLGAVKKEIHDMVNLLLVQKLREKRGLKSPYISRHLVFTGNPGTGKTTIARYLGKIYKNLGILSKGQMIETDRAGLVAGYMGQTAEKVKEVTEKAMGGILFIDEAYTLSMNKEGDFGQEAIDTLLKIMEDRRDELIVIVAGYTDRMDEFLDSNPGLRSRFSKYIAFEDYSNDELLQIFKGYCVEQDYHLEVGLEVKLIEKFSNLRRNEGDNFGNARTVRNYFEKVISNQANRIMQSKDIIGAGSLGNALGGFSGDLLMTITEEDL</sequence>
<dbReference type="EMBL" id="FUXA01000008">
    <property type="protein sequence ID" value="SJZ74743.1"/>
    <property type="molecule type" value="Genomic_DNA"/>
</dbReference>
<evidence type="ECO:0000256" key="4">
    <source>
        <dbReference type="SAM" id="MobiDB-lite"/>
    </source>
</evidence>
<gene>
    <name evidence="6" type="ORF">SAMN02745110_01494</name>
</gene>
<dbReference type="SMART" id="SM00382">
    <property type="entry name" value="AAA"/>
    <property type="match status" value="1"/>
</dbReference>
<dbReference type="CDD" id="cd00009">
    <property type="entry name" value="AAA"/>
    <property type="match status" value="1"/>
</dbReference>
<keyword evidence="3" id="KW-0067">ATP-binding</keyword>
<dbReference type="GO" id="GO:0016887">
    <property type="term" value="F:ATP hydrolysis activity"/>
    <property type="evidence" value="ECO:0007669"/>
    <property type="project" value="InterPro"/>
</dbReference>
<dbReference type="Pfam" id="PF00004">
    <property type="entry name" value="AAA"/>
    <property type="match status" value="1"/>
</dbReference>
<dbReference type="AlphaFoldDB" id="A0A1T4N6E3"/>
<dbReference type="InterPro" id="IPR003593">
    <property type="entry name" value="AAA+_ATPase"/>
</dbReference>
<feature type="compositionally biased region" description="Basic and acidic residues" evidence="4">
    <location>
        <begin position="215"/>
        <end position="229"/>
    </location>
</feature>
<dbReference type="InterPro" id="IPR041627">
    <property type="entry name" value="AAA_lid_6"/>
</dbReference>
<dbReference type="PANTHER" id="PTHR43392">
    <property type="entry name" value="AAA-TYPE ATPASE FAMILY PROTEIN / ANKYRIN REPEAT FAMILY PROTEIN"/>
    <property type="match status" value="1"/>
</dbReference>
<dbReference type="InterPro" id="IPR000641">
    <property type="entry name" value="CbxX/CfxQ"/>
</dbReference>
<evidence type="ECO:0000256" key="3">
    <source>
        <dbReference type="ARBA" id="ARBA00022840"/>
    </source>
</evidence>
<feature type="region of interest" description="Disordered" evidence="4">
    <location>
        <begin position="276"/>
        <end position="306"/>
    </location>
</feature>